<reference evidence="1 2" key="1">
    <citation type="journal article" date="2009" name="Stand. Genomic Sci.">
        <title>Complete genome sequence of Halomicrobium mukohataei type strain (arg-2).</title>
        <authorList>
            <person name="Tindall B.J."/>
            <person name="Schneider S."/>
            <person name="Lapidus A."/>
            <person name="Copeland A."/>
            <person name="Glavina Del Rio T."/>
            <person name="Nolan M."/>
            <person name="Lucas S."/>
            <person name="Chen F."/>
            <person name="Tice H."/>
            <person name="Cheng J.F."/>
            <person name="Saunders E."/>
            <person name="Bruce D."/>
            <person name="Goodwin L."/>
            <person name="Pitluck S."/>
            <person name="Mikhailova N."/>
            <person name="Pati A."/>
            <person name="Ivanova N."/>
            <person name="Mavrommatis K."/>
            <person name="Chen A."/>
            <person name="Palaniappan K."/>
            <person name="Chain P."/>
            <person name="Land M."/>
            <person name="Hauser L."/>
            <person name="Chang Y.J."/>
            <person name="Jeffries C.D."/>
            <person name="Brettin T."/>
            <person name="Han C."/>
            <person name="Rohde M."/>
            <person name="Goker M."/>
            <person name="Bristow J."/>
            <person name="Eisen J.A."/>
            <person name="Markowitz V."/>
            <person name="Hugenholtz P."/>
            <person name="Klenk H.P."/>
            <person name="Kyrpides N.C."/>
            <person name="Detter J.C."/>
        </authorList>
    </citation>
    <scope>NUCLEOTIDE SEQUENCE [LARGE SCALE GENOMIC DNA]</scope>
    <source>
        <strain evidence="2">ATCC 700874 / DSM 12286 / JCM 9738 / NCIMB 13541</strain>
    </source>
</reference>
<accession>C7P3R2</accession>
<dbReference type="EMBL" id="CP001688">
    <property type="protein sequence ID" value="ACV47734.1"/>
    <property type="molecule type" value="Genomic_DNA"/>
</dbReference>
<protein>
    <submittedName>
        <fullName evidence="1">Uncharacterized protein</fullName>
    </submittedName>
</protein>
<dbReference type="PROSITE" id="PS51257">
    <property type="entry name" value="PROKAR_LIPOPROTEIN"/>
    <property type="match status" value="1"/>
</dbReference>
<sequence>MHTRTALCLLFVLLLAGCTAGPFSTGTPLTLGNAVSDSYRFEVSIAQIGENATVEWANGDTTEFDVTATGFSAESEAENAITTVDLPASTTRVANYTLAPGERKHVTVREVRQDETLFVVVVNAETERLQSFHGLHCRPGSITGANYTVRNTTGVDTYWEESCGP</sequence>
<dbReference type="Proteomes" id="UP000001746">
    <property type="component" value="Chromosome"/>
</dbReference>
<gene>
    <name evidence="1" type="ordered locus">Hmuk_1620</name>
</gene>
<name>C7P3R2_HALMD</name>
<evidence type="ECO:0000313" key="1">
    <source>
        <dbReference type="EMBL" id="ACV47734.1"/>
    </source>
</evidence>
<dbReference type="HOGENOM" id="CLU_1607098_0_0_2"/>
<dbReference type="RefSeq" id="WP_015762578.1">
    <property type="nucleotide sequence ID" value="NC_013202.1"/>
</dbReference>
<keyword evidence="2" id="KW-1185">Reference proteome</keyword>
<evidence type="ECO:0000313" key="2">
    <source>
        <dbReference type="Proteomes" id="UP000001746"/>
    </source>
</evidence>
<dbReference type="AlphaFoldDB" id="C7P3R2"/>
<dbReference type="KEGG" id="hmu:Hmuk_1620"/>
<dbReference type="GeneID" id="59369211"/>
<proteinExistence type="predicted"/>
<organism evidence="1 2">
    <name type="scientific">Halomicrobium mukohataei (strain ATCC 700874 / DSM 12286 / JCM 9738 / NCIMB 13541)</name>
    <name type="common">Haloarcula mukohataei</name>
    <dbReference type="NCBI Taxonomy" id="485914"/>
    <lineage>
        <taxon>Archaea</taxon>
        <taxon>Methanobacteriati</taxon>
        <taxon>Methanobacteriota</taxon>
        <taxon>Stenosarchaea group</taxon>
        <taxon>Halobacteria</taxon>
        <taxon>Halobacteriales</taxon>
        <taxon>Haloarculaceae</taxon>
        <taxon>Halomicrobium</taxon>
    </lineage>
</organism>